<evidence type="ECO:0000313" key="3">
    <source>
        <dbReference type="Proteomes" id="UP000266389"/>
    </source>
</evidence>
<evidence type="ECO:0000313" key="2">
    <source>
        <dbReference type="EMBL" id="RFM22745.1"/>
    </source>
</evidence>
<proteinExistence type="predicted"/>
<reference evidence="2 3" key="1">
    <citation type="journal article" date="2011" name="ISME J.">
        <title>Community ecology of hot spring cyanobacterial mats: predominant populations and their functional potential.</title>
        <authorList>
            <person name="Klatt C.G."/>
            <person name="Wood J.M."/>
            <person name="Rusch D.B."/>
            <person name="Bateson M.M."/>
            <person name="Hamamura N."/>
            <person name="Heidelberg J.F."/>
            <person name="Grossman A.R."/>
            <person name="Bhaya D."/>
            <person name="Cohan F.M."/>
            <person name="Kuhl M."/>
            <person name="Bryant D.A."/>
            <person name="Ward D.M."/>
        </authorList>
    </citation>
    <scope>NUCLEOTIDE SEQUENCE [LARGE SCALE GENOMIC DNA]</scope>
    <source>
        <strain evidence="2">OS</strain>
    </source>
</reference>
<sequence length="129" mass="13996">MKTAIVHFAKTLLAITLLVPTVTLAQTTVYSYQSGNFDAPNIWTFTNGGTDFVTGTPNPDWNYVINPGHTITLTANDQIVQTVSTRTVTINGTLNVQTFTTQTFERLLGNGTLRISTGAFSNSVDHVSK</sequence>
<comment type="caution">
    <text evidence="2">The sequence shown here is derived from an EMBL/GenBank/DDBJ whole genome shotgun (WGS) entry which is preliminary data.</text>
</comment>
<name>A0A395LVH2_9BACT</name>
<keyword evidence="1" id="KW-0732">Signal</keyword>
<feature type="chain" id="PRO_5017448575" description="G8 domain-containing protein" evidence="1">
    <location>
        <begin position="26"/>
        <end position="129"/>
    </location>
</feature>
<evidence type="ECO:0008006" key="4">
    <source>
        <dbReference type="Google" id="ProtNLM"/>
    </source>
</evidence>
<gene>
    <name evidence="2" type="ORF">D0433_14685</name>
</gene>
<dbReference type="Proteomes" id="UP000266389">
    <property type="component" value="Unassembled WGS sequence"/>
</dbReference>
<organism evidence="2 3">
    <name type="scientific">Candidatus Thermochlorobacter aerophilus</name>
    <dbReference type="NCBI Taxonomy" id="1868324"/>
    <lineage>
        <taxon>Bacteria</taxon>
        <taxon>Pseudomonadati</taxon>
        <taxon>Chlorobiota</taxon>
        <taxon>Chlorobiia</taxon>
        <taxon>Chlorobiales</taxon>
        <taxon>Candidatus Thermochlorobacteriaceae</taxon>
        <taxon>Candidatus Thermochlorobacter</taxon>
    </lineage>
</organism>
<evidence type="ECO:0000256" key="1">
    <source>
        <dbReference type="SAM" id="SignalP"/>
    </source>
</evidence>
<protein>
    <recommendedName>
        <fullName evidence="4">G8 domain-containing protein</fullName>
    </recommendedName>
</protein>
<accession>A0A395LVH2</accession>
<feature type="signal peptide" evidence="1">
    <location>
        <begin position="1"/>
        <end position="25"/>
    </location>
</feature>
<dbReference type="EMBL" id="PHFL01000078">
    <property type="protein sequence ID" value="RFM22745.1"/>
    <property type="molecule type" value="Genomic_DNA"/>
</dbReference>
<dbReference type="AlphaFoldDB" id="A0A395LVH2"/>